<feature type="compositionally biased region" description="Basic and acidic residues" evidence="1">
    <location>
        <begin position="73"/>
        <end position="89"/>
    </location>
</feature>
<feature type="compositionally biased region" description="Basic and acidic residues" evidence="1">
    <location>
        <begin position="124"/>
        <end position="134"/>
    </location>
</feature>
<keyword evidence="3" id="KW-1185">Reference proteome</keyword>
<evidence type="ECO:0000256" key="1">
    <source>
        <dbReference type="SAM" id="MobiDB-lite"/>
    </source>
</evidence>
<feature type="compositionally biased region" description="Polar residues" evidence="1">
    <location>
        <begin position="135"/>
        <end position="144"/>
    </location>
</feature>
<sequence>MVYTCSRCKQPGHNRKSCSNLIVEVCLSNYAGCLDDSVIRVAQRKHGKFNIHRSSNEALGPPDGPPSYTTTSKQEREERKPRKPLKEGSRGINATSPHPHITSTKLKHMEGAPPASILPCKPQEYYEHGADRSKTSSIHTNRAFTTTQPPPPRSTPLRHELAGDSTTPKLSEEGGGSLPTSERRRDEERKEKRRKRRLPGLRPQN</sequence>
<comment type="caution">
    <text evidence="2">The sequence shown here is derived from an EMBL/GenBank/DDBJ whole genome shotgun (WGS) entry which is preliminary data.</text>
</comment>
<dbReference type="EMBL" id="NMUH01000877">
    <property type="protein sequence ID" value="MQL86142.1"/>
    <property type="molecule type" value="Genomic_DNA"/>
</dbReference>
<gene>
    <name evidence="2" type="ORF">Taro_018683</name>
</gene>
<dbReference type="Proteomes" id="UP000652761">
    <property type="component" value="Unassembled WGS sequence"/>
</dbReference>
<reference evidence="2" key="1">
    <citation type="submission" date="2017-07" db="EMBL/GenBank/DDBJ databases">
        <title>Taro Niue Genome Assembly and Annotation.</title>
        <authorList>
            <person name="Atibalentja N."/>
            <person name="Keating K."/>
            <person name="Fields C.J."/>
        </authorList>
    </citation>
    <scope>NUCLEOTIDE SEQUENCE</scope>
    <source>
        <strain evidence="2">Niue_2</strain>
        <tissue evidence="2">Leaf</tissue>
    </source>
</reference>
<evidence type="ECO:0000313" key="3">
    <source>
        <dbReference type="Proteomes" id="UP000652761"/>
    </source>
</evidence>
<protein>
    <submittedName>
        <fullName evidence="2">Uncharacterized protein</fullName>
    </submittedName>
</protein>
<feature type="compositionally biased region" description="Basic and acidic residues" evidence="1">
    <location>
        <begin position="181"/>
        <end position="190"/>
    </location>
</feature>
<dbReference type="AlphaFoldDB" id="A0A843UJ87"/>
<organism evidence="2 3">
    <name type="scientific">Colocasia esculenta</name>
    <name type="common">Wild taro</name>
    <name type="synonym">Arum esculentum</name>
    <dbReference type="NCBI Taxonomy" id="4460"/>
    <lineage>
        <taxon>Eukaryota</taxon>
        <taxon>Viridiplantae</taxon>
        <taxon>Streptophyta</taxon>
        <taxon>Embryophyta</taxon>
        <taxon>Tracheophyta</taxon>
        <taxon>Spermatophyta</taxon>
        <taxon>Magnoliopsida</taxon>
        <taxon>Liliopsida</taxon>
        <taxon>Araceae</taxon>
        <taxon>Aroideae</taxon>
        <taxon>Colocasieae</taxon>
        <taxon>Colocasia</taxon>
    </lineage>
</organism>
<name>A0A843UJ87_COLES</name>
<feature type="compositionally biased region" description="Polar residues" evidence="1">
    <location>
        <begin position="92"/>
        <end position="104"/>
    </location>
</feature>
<evidence type="ECO:0000313" key="2">
    <source>
        <dbReference type="EMBL" id="MQL86142.1"/>
    </source>
</evidence>
<proteinExistence type="predicted"/>
<accession>A0A843UJ87</accession>
<feature type="region of interest" description="Disordered" evidence="1">
    <location>
        <begin position="52"/>
        <end position="205"/>
    </location>
</feature>